<dbReference type="AlphaFoldDB" id="A0A645BJJ7"/>
<accession>A0A645BJJ7</accession>
<evidence type="ECO:0000256" key="6">
    <source>
        <dbReference type="ARBA" id="ARBA00023136"/>
    </source>
</evidence>
<dbReference type="GO" id="GO:0005886">
    <property type="term" value="C:plasma membrane"/>
    <property type="evidence" value="ECO:0007669"/>
    <property type="project" value="UniProtKB-SubCell"/>
</dbReference>
<dbReference type="GO" id="GO:0050380">
    <property type="term" value="F:undecaprenyl-diphosphatase activity"/>
    <property type="evidence" value="ECO:0007669"/>
    <property type="project" value="UniProtKB-EC"/>
</dbReference>
<evidence type="ECO:0000259" key="8">
    <source>
        <dbReference type="SMART" id="SM00014"/>
    </source>
</evidence>
<gene>
    <name evidence="9" type="primary">bcrC_2</name>
    <name evidence="9" type="ORF">SDC9_112546</name>
</gene>
<evidence type="ECO:0000256" key="1">
    <source>
        <dbReference type="ARBA" id="ARBA00004651"/>
    </source>
</evidence>
<feature type="domain" description="Phosphatidic acid phosphatase type 2/haloperoxidase" evidence="8">
    <location>
        <begin position="54"/>
        <end position="164"/>
    </location>
</feature>
<dbReference type="EMBL" id="VSSQ01020634">
    <property type="protein sequence ID" value="MPM65649.1"/>
    <property type="molecule type" value="Genomic_DNA"/>
</dbReference>
<name>A0A645BJJ7_9ZZZZ</name>
<dbReference type="SUPFAM" id="SSF48317">
    <property type="entry name" value="Acid phosphatase/Vanadium-dependent haloperoxidase"/>
    <property type="match status" value="1"/>
</dbReference>
<sequence>MATFDFTVLNYIYGHFQSTALDFLMPIITTLGNAGLIWIALALILLISRQTRWVGAAILLALFFDAILCNLILKPLIARIRPFDVNTAVHLLVKPPQDFSFPSGHTTASFAATFALYFSRRRLWVPAFVLACLISFSRLYLYLHYPTDVAAGILIGVAIGYVGFKSAAYLEARWHGKSAIQ</sequence>
<comment type="caution">
    <text evidence="9">The sequence shown here is derived from an EMBL/GenBank/DDBJ whole genome shotgun (WGS) entry which is preliminary data.</text>
</comment>
<feature type="transmembrane region" description="Helical" evidence="7">
    <location>
        <begin position="53"/>
        <end position="73"/>
    </location>
</feature>
<proteinExistence type="predicted"/>
<feature type="transmembrane region" description="Helical" evidence="7">
    <location>
        <begin position="149"/>
        <end position="170"/>
    </location>
</feature>
<evidence type="ECO:0000256" key="4">
    <source>
        <dbReference type="ARBA" id="ARBA00022801"/>
    </source>
</evidence>
<keyword evidence="3 7" id="KW-0812">Transmembrane</keyword>
<dbReference type="InterPro" id="IPR036938">
    <property type="entry name" value="PAP2/HPO_sf"/>
</dbReference>
<feature type="transmembrane region" description="Helical" evidence="7">
    <location>
        <begin position="23"/>
        <end position="46"/>
    </location>
</feature>
<protein>
    <submittedName>
        <fullName evidence="9">Undecaprenyl-diphosphatase BcrC</fullName>
        <ecNumber evidence="9">3.6.1.27</ecNumber>
    </submittedName>
</protein>
<evidence type="ECO:0000256" key="3">
    <source>
        <dbReference type="ARBA" id="ARBA00022692"/>
    </source>
</evidence>
<keyword evidence="6 7" id="KW-0472">Membrane</keyword>
<dbReference type="PANTHER" id="PTHR14969:SF62">
    <property type="entry name" value="DECAPRENYLPHOSPHORYL-5-PHOSPHORIBOSE PHOSPHATASE RV3807C-RELATED"/>
    <property type="match status" value="1"/>
</dbReference>
<feature type="transmembrane region" description="Helical" evidence="7">
    <location>
        <begin position="123"/>
        <end position="143"/>
    </location>
</feature>
<dbReference type="PANTHER" id="PTHR14969">
    <property type="entry name" value="SPHINGOSINE-1-PHOSPHATE PHOSPHOHYDROLASE"/>
    <property type="match status" value="1"/>
</dbReference>
<keyword evidence="2" id="KW-1003">Cell membrane</keyword>
<dbReference type="EC" id="3.6.1.27" evidence="9"/>
<dbReference type="Pfam" id="PF01569">
    <property type="entry name" value="PAP2"/>
    <property type="match status" value="1"/>
</dbReference>
<dbReference type="SMART" id="SM00014">
    <property type="entry name" value="acidPPc"/>
    <property type="match status" value="1"/>
</dbReference>
<evidence type="ECO:0000256" key="5">
    <source>
        <dbReference type="ARBA" id="ARBA00022989"/>
    </source>
</evidence>
<organism evidence="9">
    <name type="scientific">bioreactor metagenome</name>
    <dbReference type="NCBI Taxonomy" id="1076179"/>
    <lineage>
        <taxon>unclassified sequences</taxon>
        <taxon>metagenomes</taxon>
        <taxon>ecological metagenomes</taxon>
    </lineage>
</organism>
<keyword evidence="4 9" id="KW-0378">Hydrolase</keyword>
<dbReference type="InterPro" id="IPR000326">
    <property type="entry name" value="PAP2/HPO"/>
</dbReference>
<evidence type="ECO:0000256" key="7">
    <source>
        <dbReference type="SAM" id="Phobius"/>
    </source>
</evidence>
<evidence type="ECO:0000256" key="2">
    <source>
        <dbReference type="ARBA" id="ARBA00022475"/>
    </source>
</evidence>
<evidence type="ECO:0000313" key="9">
    <source>
        <dbReference type="EMBL" id="MPM65649.1"/>
    </source>
</evidence>
<dbReference type="Gene3D" id="1.20.144.10">
    <property type="entry name" value="Phosphatidic acid phosphatase type 2/haloperoxidase"/>
    <property type="match status" value="1"/>
</dbReference>
<keyword evidence="5 7" id="KW-1133">Transmembrane helix</keyword>
<feature type="transmembrane region" description="Helical" evidence="7">
    <location>
        <begin position="99"/>
        <end position="118"/>
    </location>
</feature>
<reference evidence="9" key="1">
    <citation type="submission" date="2019-08" db="EMBL/GenBank/DDBJ databases">
        <authorList>
            <person name="Kucharzyk K."/>
            <person name="Murdoch R.W."/>
            <person name="Higgins S."/>
            <person name="Loffler F."/>
        </authorList>
    </citation>
    <scope>NUCLEOTIDE SEQUENCE</scope>
</reference>
<comment type="subcellular location">
    <subcellularLocation>
        <location evidence="1">Cell membrane</location>
        <topology evidence="1">Multi-pass membrane protein</topology>
    </subcellularLocation>
</comment>